<dbReference type="Pfam" id="PF06745">
    <property type="entry name" value="ATPase"/>
    <property type="match status" value="1"/>
</dbReference>
<sequence>MINRNVKKTGIPTLDDCLMGGIPIGKTVLFYGRPLAESDVFVMQMVYTNLADDETCYYVTSGYSPDVARAAFKEYGWDTSKYSKRFEVVDAYSPLVGASSSERFSVKDPESIESYDEAISSIIDMLSPGDMLTFSSLSALFDQCSCGGEAVLRHARKWNKMAVLRGGIVVYNFVDRGYDPMLVEHVKNGLCNATVQVGGLGEDMIYGHYFKPYSCDWARLPERPTLFKITRPGGITVHIPKILVTGPQGSGKSTFVRTAAALSAGKYVSVDRMGTTIAGDHAQVTIKGFSMDLFGTPGQKPFIPTLKAFAVDAMGIVVIVDSADPDFDTAAEILSTVRQERVPYIVVANKQDAAGAGDADYIRGELDVPGDVPVMGICASNGHEVQRTLETLIGMMVECPSSSPNEKFDVVISDLKRVQGVRAAAIVSRGGILKSADVPGGVQGEKLAFAASTILNTAEAAAENLGEGKLGRLVVDIDERRLLVRGADERNLLVVLADQGGNIGPVIAEAEEAVKRIKDLQKNS</sequence>
<dbReference type="eggNOG" id="arCOG01171">
    <property type="taxonomic scope" value="Archaea"/>
</dbReference>
<keyword evidence="5" id="KW-1185">Reference proteome</keyword>
<name>H8I9C7_METCZ</name>
<evidence type="ECO:0000256" key="1">
    <source>
        <dbReference type="ARBA" id="ARBA00022741"/>
    </source>
</evidence>
<dbReference type="Pfam" id="PF00025">
    <property type="entry name" value="Arf"/>
    <property type="match status" value="1"/>
</dbReference>
<dbReference type="EMBL" id="CP003243">
    <property type="protein sequence ID" value="AFC99545.1"/>
    <property type="molecule type" value="Genomic_DNA"/>
</dbReference>
<dbReference type="PANTHER" id="PTHR42708">
    <property type="entry name" value="ATP/GTP-BINDING PROTEIN-RELATED"/>
    <property type="match status" value="1"/>
</dbReference>
<dbReference type="GeneID" id="11970679"/>
<dbReference type="CDD" id="cd00882">
    <property type="entry name" value="Ras_like_GTPase"/>
    <property type="match status" value="1"/>
</dbReference>
<dbReference type="InterPro" id="IPR014774">
    <property type="entry name" value="KaiC-like_dom"/>
</dbReference>
<dbReference type="KEGG" id="mez:Mtc_0784"/>
<reference evidence="4 5" key="1">
    <citation type="journal article" date="2012" name="J. Bacteriol.">
        <title>Complete genome sequence of a thermophilic methanogen, Methanocella conradii HZ254, isolated from Chinese rice field soil.</title>
        <authorList>
            <person name="Lu Z."/>
            <person name="Lu Y."/>
        </authorList>
    </citation>
    <scope>NUCLEOTIDE SEQUENCE [LARGE SCALE GENOMIC DNA]</scope>
    <source>
        <strain evidence="5">DSM 24694 / JCM 17849 / CGMCC 1.5162 / HZ254</strain>
    </source>
</reference>
<dbReference type="PANTHER" id="PTHR42708:SF1">
    <property type="entry name" value="GLIDING MOTILITY PROTEIN MGLA"/>
    <property type="match status" value="1"/>
</dbReference>
<dbReference type="RefSeq" id="WP_014405384.1">
    <property type="nucleotide sequence ID" value="NC_017034.1"/>
</dbReference>
<dbReference type="SUPFAM" id="SSF52540">
    <property type="entry name" value="P-loop containing nucleoside triphosphate hydrolases"/>
    <property type="match status" value="2"/>
</dbReference>
<dbReference type="STRING" id="1041930.Mtc_0784"/>
<evidence type="ECO:0000256" key="2">
    <source>
        <dbReference type="ARBA" id="ARBA00023134"/>
    </source>
</evidence>
<feature type="domain" description="Roadblock/LAMTOR2" evidence="3">
    <location>
        <begin position="408"/>
        <end position="497"/>
    </location>
</feature>
<evidence type="ECO:0000313" key="4">
    <source>
        <dbReference type="EMBL" id="AFC99545.1"/>
    </source>
</evidence>
<dbReference type="Proteomes" id="UP000005233">
    <property type="component" value="Chromosome"/>
</dbReference>
<dbReference type="GO" id="GO:0005525">
    <property type="term" value="F:GTP binding"/>
    <property type="evidence" value="ECO:0007669"/>
    <property type="project" value="UniProtKB-KW"/>
</dbReference>
<dbReference type="GO" id="GO:0003924">
    <property type="term" value="F:GTPase activity"/>
    <property type="evidence" value="ECO:0007669"/>
    <property type="project" value="InterPro"/>
</dbReference>
<dbReference type="InterPro" id="IPR027417">
    <property type="entry name" value="P-loop_NTPase"/>
</dbReference>
<dbReference type="Gene3D" id="3.30.450.30">
    <property type="entry name" value="Dynein light chain 2a, cytoplasmic"/>
    <property type="match status" value="1"/>
</dbReference>
<dbReference type="SMART" id="SM00960">
    <property type="entry name" value="Robl_LC7"/>
    <property type="match status" value="1"/>
</dbReference>
<dbReference type="eggNOG" id="arCOG02603">
    <property type="taxonomic scope" value="Archaea"/>
</dbReference>
<dbReference type="InterPro" id="IPR006689">
    <property type="entry name" value="Small_GTPase_ARF/SAR"/>
</dbReference>
<dbReference type="Pfam" id="PF03259">
    <property type="entry name" value="Robl_LC7"/>
    <property type="match status" value="1"/>
</dbReference>
<dbReference type="Gene3D" id="3.40.50.300">
    <property type="entry name" value="P-loop containing nucleotide triphosphate hydrolases"/>
    <property type="match status" value="2"/>
</dbReference>
<dbReference type="SUPFAM" id="SSF103196">
    <property type="entry name" value="Roadblock/LC7 domain"/>
    <property type="match status" value="1"/>
</dbReference>
<keyword evidence="1" id="KW-0547">Nucleotide-binding</keyword>
<gene>
    <name evidence="4" type="ordered locus">Mtc_0784</name>
</gene>
<protein>
    <submittedName>
        <fullName evidence="4">GTPase</fullName>
    </submittedName>
</protein>
<keyword evidence="2" id="KW-0342">GTP-binding</keyword>
<evidence type="ECO:0000259" key="3">
    <source>
        <dbReference type="SMART" id="SM00960"/>
    </source>
</evidence>
<dbReference type="OrthoDB" id="49590at2157"/>
<dbReference type="AlphaFoldDB" id="H8I9C7"/>
<proteinExistence type="predicted"/>
<dbReference type="InterPro" id="IPR052705">
    <property type="entry name" value="Gliding_Motility_GTPase"/>
</dbReference>
<accession>H8I9C7</accession>
<evidence type="ECO:0000313" key="5">
    <source>
        <dbReference type="Proteomes" id="UP000005233"/>
    </source>
</evidence>
<dbReference type="eggNOG" id="arCOG00362">
    <property type="taxonomic scope" value="Archaea"/>
</dbReference>
<dbReference type="InterPro" id="IPR004942">
    <property type="entry name" value="Roadblock/LAMTOR2_dom"/>
</dbReference>
<organism evidence="4 5">
    <name type="scientific">Methanocella conradii (strain DSM 24694 / JCM 17849 / CGMCC 1.5162 / HZ254)</name>
    <dbReference type="NCBI Taxonomy" id="1041930"/>
    <lineage>
        <taxon>Archaea</taxon>
        <taxon>Methanobacteriati</taxon>
        <taxon>Methanobacteriota</taxon>
        <taxon>Stenosarchaea group</taxon>
        <taxon>Methanomicrobia</taxon>
        <taxon>Methanocellales</taxon>
        <taxon>Methanocellaceae</taxon>
        <taxon>Methanocella</taxon>
    </lineage>
</organism>
<dbReference type="HOGENOM" id="CLU_039376_0_0_2"/>